<evidence type="ECO:0000259" key="2">
    <source>
        <dbReference type="Pfam" id="PF00144"/>
    </source>
</evidence>
<dbReference type="Gene3D" id="3.40.710.10">
    <property type="entry name" value="DD-peptidase/beta-lactamase superfamily"/>
    <property type="match status" value="1"/>
</dbReference>
<feature type="chain" id="PRO_5046098470" evidence="1">
    <location>
        <begin position="22"/>
        <end position="623"/>
    </location>
</feature>
<dbReference type="GeneID" id="100376556"/>
<feature type="domain" description="Beta-lactamase-related" evidence="2">
    <location>
        <begin position="32"/>
        <end position="381"/>
    </location>
</feature>
<feature type="signal peptide" evidence="1">
    <location>
        <begin position="1"/>
        <end position="21"/>
    </location>
</feature>
<sequence>MAIANIQRLIVVFLGASLATSLTPEQRIDLDNFINSTMTCKLVPGLTIALVQNGETVYARGYGVSNMETGDPVTADTLFDMASVTKSFTATLLAILLSDRADGVNFETPVRQYINDFIIHEEDDFRNSQTNLHDLLAHKEGKFDDILYLQLGGFDNVTRRNYVKHRQYLGERCPFRSEYVYQNAMYAVAGAIAEFIGEDSLENLLQTRVYDALGMTSSRIMHLHWDDDNFAESYIYMPEGYYHHVDKSTYWSNHVQLAAGGVLSSANDMAKYIKFLLNDGMDEKGNQLAHPLHFAETLKSQFAHASPSIQARPTYPVDQSTFTYALGWDNTVYRGYVRNEHAGAYPAFGSKLTIYKDVNIGIFTATNGPYGINDHDAMSRIQAYASDILLGEEPWLNTTTACTFPEPWEEKSIPAEQYNIWGGPSQANSVLALSDLQLNATRPLGDYEGIYNHKALGNTTIYMDESATLRYNYGTYGIGELKRTGDEFIFMATLEGTMSWALDYHLSGLCPVSFFSSDGINIDGFTFPYVQGVPTPMFKRVELDYDPTNEPPTPGRKTDPSKLGLHCNQIELMVVSLEIDYIFAQLISSPTKIHICFSSSIIESCLMCQIEQQMMALTFGALG</sequence>
<evidence type="ECO:0000256" key="1">
    <source>
        <dbReference type="SAM" id="SignalP"/>
    </source>
</evidence>
<evidence type="ECO:0000313" key="3">
    <source>
        <dbReference type="Proteomes" id="UP000694865"/>
    </source>
</evidence>
<protein>
    <submittedName>
        <fullName evidence="4">Beta-lactamase-like protein 3-like</fullName>
    </submittedName>
</protein>
<dbReference type="PANTHER" id="PTHR46825:SF15">
    <property type="entry name" value="BETA-LACTAMASE-RELATED DOMAIN-CONTAINING PROTEIN"/>
    <property type="match status" value="1"/>
</dbReference>
<dbReference type="PANTHER" id="PTHR46825">
    <property type="entry name" value="D-ALANYL-D-ALANINE-CARBOXYPEPTIDASE/ENDOPEPTIDASE AMPH"/>
    <property type="match status" value="1"/>
</dbReference>
<dbReference type="InterPro" id="IPR050491">
    <property type="entry name" value="AmpC-like"/>
</dbReference>
<dbReference type="SUPFAM" id="SSF56601">
    <property type="entry name" value="beta-lactamase/transpeptidase-like"/>
    <property type="match status" value="1"/>
</dbReference>
<gene>
    <name evidence="4" type="primary">LOC100376556</name>
</gene>
<keyword evidence="1" id="KW-0732">Signal</keyword>
<reference evidence="4" key="1">
    <citation type="submission" date="2025-08" db="UniProtKB">
        <authorList>
            <consortium name="RefSeq"/>
        </authorList>
    </citation>
    <scope>IDENTIFICATION</scope>
    <source>
        <tissue evidence="4">Testes</tissue>
    </source>
</reference>
<organism evidence="3 4">
    <name type="scientific">Saccoglossus kowalevskii</name>
    <name type="common">Acorn worm</name>
    <dbReference type="NCBI Taxonomy" id="10224"/>
    <lineage>
        <taxon>Eukaryota</taxon>
        <taxon>Metazoa</taxon>
        <taxon>Hemichordata</taxon>
        <taxon>Enteropneusta</taxon>
        <taxon>Harrimaniidae</taxon>
        <taxon>Saccoglossus</taxon>
    </lineage>
</organism>
<dbReference type="Pfam" id="PF00144">
    <property type="entry name" value="Beta-lactamase"/>
    <property type="match status" value="1"/>
</dbReference>
<dbReference type="InterPro" id="IPR001466">
    <property type="entry name" value="Beta-lactam-related"/>
</dbReference>
<dbReference type="Proteomes" id="UP000694865">
    <property type="component" value="Unplaced"/>
</dbReference>
<dbReference type="InterPro" id="IPR012338">
    <property type="entry name" value="Beta-lactam/transpept-like"/>
</dbReference>
<evidence type="ECO:0000313" key="4">
    <source>
        <dbReference type="RefSeq" id="XP_002731344.1"/>
    </source>
</evidence>
<accession>A0ABM0GJP5</accession>
<proteinExistence type="predicted"/>
<dbReference type="RefSeq" id="XP_002731344.1">
    <property type="nucleotide sequence ID" value="XM_002731298.1"/>
</dbReference>
<keyword evidence="3" id="KW-1185">Reference proteome</keyword>
<name>A0ABM0GJP5_SACKO</name>